<keyword evidence="1" id="KW-0175">Coiled coil</keyword>
<protein>
    <submittedName>
        <fullName evidence="3">Uncharacterized protein</fullName>
    </submittedName>
</protein>
<accession>A0A7G2CT26</accession>
<name>A0A7G2CT26_9TRYP</name>
<dbReference type="EMBL" id="LR877173">
    <property type="protein sequence ID" value="CAD2222986.1"/>
    <property type="molecule type" value="Genomic_DNA"/>
</dbReference>
<evidence type="ECO:0000313" key="4">
    <source>
        <dbReference type="Proteomes" id="UP000515908"/>
    </source>
</evidence>
<feature type="coiled-coil region" evidence="1">
    <location>
        <begin position="167"/>
        <end position="194"/>
    </location>
</feature>
<evidence type="ECO:0000256" key="1">
    <source>
        <dbReference type="SAM" id="Coils"/>
    </source>
</evidence>
<evidence type="ECO:0000313" key="3">
    <source>
        <dbReference type="EMBL" id="CAD2222986.1"/>
    </source>
</evidence>
<feature type="compositionally biased region" description="Basic and acidic residues" evidence="2">
    <location>
        <begin position="222"/>
        <end position="231"/>
    </location>
</feature>
<keyword evidence="4" id="KW-1185">Reference proteome</keyword>
<sequence>MAAVEMIDALRDGTKKVVAPVEHTAPSNSQSPPWQDLLQSQLEKARYVRECHDSQLDELHQTEHQLRQSLMATHTTLEAVSQKAKRREEKWRELCAALHAAEQTVFALLECQEESGAEALLQQRDRYYETVDRLTVDLLQDAEVNLSTSSQPPHSGGELCLSLKTRLDNAVRERNEYLETIESLQETIRQLSHASAAPEVSVKHILQQQKKYEEGEVTDYESASKRYDHKNNNTSSGELHTISPPRKNLSALLAEATSPYDSLLY</sequence>
<evidence type="ECO:0000256" key="2">
    <source>
        <dbReference type="SAM" id="MobiDB-lite"/>
    </source>
</evidence>
<reference evidence="3 4" key="1">
    <citation type="submission" date="2020-08" db="EMBL/GenBank/DDBJ databases">
        <authorList>
            <person name="Newling K."/>
            <person name="Davey J."/>
            <person name="Forrester S."/>
        </authorList>
    </citation>
    <scope>NUCLEOTIDE SEQUENCE [LARGE SCALE GENOMIC DNA]</scope>
    <source>
        <strain evidence="4">Crithidia deanei Carvalho (ATCC PRA-265)</strain>
    </source>
</reference>
<dbReference type="Proteomes" id="UP000515908">
    <property type="component" value="Chromosome 29"/>
</dbReference>
<dbReference type="VEuPathDB" id="TriTrypDB:ADEAN_001054500"/>
<proteinExistence type="predicted"/>
<dbReference type="AlphaFoldDB" id="A0A7G2CT26"/>
<gene>
    <name evidence="3" type="ORF">ADEAN_001054500</name>
</gene>
<organism evidence="3 4">
    <name type="scientific">Angomonas deanei</name>
    <dbReference type="NCBI Taxonomy" id="59799"/>
    <lineage>
        <taxon>Eukaryota</taxon>
        <taxon>Discoba</taxon>
        <taxon>Euglenozoa</taxon>
        <taxon>Kinetoplastea</taxon>
        <taxon>Metakinetoplastina</taxon>
        <taxon>Trypanosomatida</taxon>
        <taxon>Trypanosomatidae</taxon>
        <taxon>Strigomonadinae</taxon>
        <taxon>Angomonas</taxon>
    </lineage>
</organism>
<feature type="region of interest" description="Disordered" evidence="2">
    <location>
        <begin position="211"/>
        <end position="244"/>
    </location>
</feature>